<evidence type="ECO:0000313" key="1">
    <source>
        <dbReference type="EMBL" id="SDW84786.1"/>
    </source>
</evidence>
<protein>
    <recommendedName>
        <fullName evidence="3">Protein usg</fullName>
    </recommendedName>
</protein>
<keyword evidence="2" id="KW-1185">Reference proteome</keyword>
<dbReference type="Pfam" id="PF06233">
    <property type="entry name" value="Usg"/>
    <property type="match status" value="1"/>
</dbReference>
<dbReference type="InterPro" id="IPR009354">
    <property type="entry name" value="Usg"/>
</dbReference>
<dbReference type="EMBL" id="FNMZ01000002">
    <property type="protein sequence ID" value="SDW84786.1"/>
    <property type="molecule type" value="Genomic_DNA"/>
</dbReference>
<sequence length="91" mass="10813">MTPVDPDFRRQLEGWSLATAEITYRLPDARSILQTYLWQDYDLAPEFPKLRDFLDFWSRELEGPLHSVRVCHSRLLGAREVNCRTHEVMLH</sequence>
<organism evidence="1 2">
    <name type="scientific">Albimonas donghaensis</name>
    <dbReference type="NCBI Taxonomy" id="356660"/>
    <lineage>
        <taxon>Bacteria</taxon>
        <taxon>Pseudomonadati</taxon>
        <taxon>Pseudomonadota</taxon>
        <taxon>Alphaproteobacteria</taxon>
        <taxon>Rhodobacterales</taxon>
        <taxon>Paracoccaceae</taxon>
        <taxon>Albimonas</taxon>
    </lineage>
</organism>
<evidence type="ECO:0000313" key="2">
    <source>
        <dbReference type="Proteomes" id="UP000199118"/>
    </source>
</evidence>
<gene>
    <name evidence="1" type="ORF">SAMN05444336_102517</name>
</gene>
<reference evidence="1 2" key="1">
    <citation type="submission" date="2016-10" db="EMBL/GenBank/DDBJ databases">
        <authorList>
            <person name="de Groot N.N."/>
        </authorList>
    </citation>
    <scope>NUCLEOTIDE SEQUENCE [LARGE SCALE GENOMIC DNA]</scope>
    <source>
        <strain evidence="1 2">DSM 17890</strain>
    </source>
</reference>
<name>A0A1H2WW95_9RHOB</name>
<proteinExistence type="predicted"/>
<evidence type="ECO:0008006" key="3">
    <source>
        <dbReference type="Google" id="ProtNLM"/>
    </source>
</evidence>
<accession>A0A1H2WW95</accession>
<dbReference type="OrthoDB" id="9811054at2"/>
<dbReference type="RefSeq" id="WP_092680747.1">
    <property type="nucleotide sequence ID" value="NZ_FNMZ01000002.1"/>
</dbReference>
<dbReference type="AlphaFoldDB" id="A0A1H2WW95"/>
<dbReference type="Proteomes" id="UP000199118">
    <property type="component" value="Unassembled WGS sequence"/>
</dbReference>
<dbReference type="STRING" id="356660.SAMN05444336_102517"/>